<reference evidence="1" key="2">
    <citation type="journal article" date="2021" name="Genome Biol. Evol.">
        <title>Developing a high-quality reference genome for a parasitic bivalve with doubly uniparental inheritance (Bivalvia: Unionida).</title>
        <authorList>
            <person name="Smith C.H."/>
        </authorList>
    </citation>
    <scope>NUCLEOTIDE SEQUENCE</scope>
    <source>
        <strain evidence="1">CHS0354</strain>
        <tissue evidence="1">Mantle</tissue>
    </source>
</reference>
<comment type="caution">
    <text evidence="1">The sequence shown here is derived from an EMBL/GenBank/DDBJ whole genome shotgun (WGS) entry which is preliminary data.</text>
</comment>
<dbReference type="Proteomes" id="UP001195483">
    <property type="component" value="Unassembled WGS sequence"/>
</dbReference>
<proteinExistence type="predicted"/>
<evidence type="ECO:0000313" key="1">
    <source>
        <dbReference type="EMBL" id="KAK3599168.1"/>
    </source>
</evidence>
<reference evidence="1" key="3">
    <citation type="submission" date="2023-05" db="EMBL/GenBank/DDBJ databases">
        <authorList>
            <person name="Smith C.H."/>
        </authorList>
    </citation>
    <scope>NUCLEOTIDE SEQUENCE</scope>
    <source>
        <strain evidence="1">CHS0354</strain>
        <tissue evidence="1">Mantle</tissue>
    </source>
</reference>
<dbReference type="EMBL" id="JAEAOA010002344">
    <property type="protein sequence ID" value="KAK3599168.1"/>
    <property type="molecule type" value="Genomic_DNA"/>
</dbReference>
<organism evidence="1 2">
    <name type="scientific">Potamilus streckersoni</name>
    <dbReference type="NCBI Taxonomy" id="2493646"/>
    <lineage>
        <taxon>Eukaryota</taxon>
        <taxon>Metazoa</taxon>
        <taxon>Spiralia</taxon>
        <taxon>Lophotrochozoa</taxon>
        <taxon>Mollusca</taxon>
        <taxon>Bivalvia</taxon>
        <taxon>Autobranchia</taxon>
        <taxon>Heteroconchia</taxon>
        <taxon>Palaeoheterodonta</taxon>
        <taxon>Unionida</taxon>
        <taxon>Unionoidea</taxon>
        <taxon>Unionidae</taxon>
        <taxon>Ambleminae</taxon>
        <taxon>Lampsilini</taxon>
        <taxon>Potamilus</taxon>
    </lineage>
</organism>
<dbReference type="AlphaFoldDB" id="A0AAE0SX37"/>
<sequence>MVEITTGVDDPVFLTLFTLFLRAECGSCVSGVTLSRKVTFAKGADHSCVFLNSIFGKQKMQFDIKPVTCWEQFIPGHIVEFSYYWIPHQGILSGVNPRERKIKVIHYGASHLFATRTIMEEEMTVDLNTTNFSIYYPDPRYSYTPEEVIRNGKRRLGEQDWRPGNHSDDFCLACVFR</sequence>
<evidence type="ECO:0000313" key="2">
    <source>
        <dbReference type="Proteomes" id="UP001195483"/>
    </source>
</evidence>
<name>A0AAE0SX37_9BIVA</name>
<reference evidence="1" key="1">
    <citation type="journal article" date="2021" name="Genome Biol. Evol.">
        <title>A High-Quality Reference Genome for a Parasitic Bivalve with Doubly Uniparental Inheritance (Bivalvia: Unionida).</title>
        <authorList>
            <person name="Smith C.H."/>
        </authorList>
    </citation>
    <scope>NUCLEOTIDE SEQUENCE</scope>
    <source>
        <strain evidence="1">CHS0354</strain>
    </source>
</reference>
<keyword evidence="2" id="KW-1185">Reference proteome</keyword>
<protein>
    <submittedName>
        <fullName evidence="1">Uncharacterized protein</fullName>
    </submittedName>
</protein>
<gene>
    <name evidence="1" type="ORF">CHS0354_041008</name>
</gene>
<accession>A0AAE0SX37</accession>